<proteinExistence type="predicted"/>
<dbReference type="Proteomes" id="UP000301870">
    <property type="component" value="Unplaced"/>
</dbReference>
<feature type="region of interest" description="Disordered" evidence="1">
    <location>
        <begin position="357"/>
        <end position="380"/>
    </location>
</feature>
<feature type="compositionally biased region" description="Low complexity" evidence="1">
    <location>
        <begin position="371"/>
        <end position="380"/>
    </location>
</feature>
<dbReference type="KEGG" id="sliu:111362886"/>
<dbReference type="AlphaFoldDB" id="A0A9J7EV15"/>
<reference evidence="3" key="1">
    <citation type="submission" date="2025-08" db="UniProtKB">
        <authorList>
            <consortium name="RefSeq"/>
        </authorList>
    </citation>
    <scope>IDENTIFICATION</scope>
    <source>
        <strain evidence="3">Ishihara</strain>
        <tissue evidence="3">Whole body</tissue>
    </source>
</reference>
<dbReference type="GeneID" id="111362886"/>
<accession>A0A9J7EV15</accession>
<dbReference type="RefSeq" id="XP_022835416.1">
    <property type="nucleotide sequence ID" value="XM_022979648.1"/>
</dbReference>
<feature type="non-terminal residue" evidence="3">
    <location>
        <position position="1"/>
    </location>
</feature>
<evidence type="ECO:0000256" key="1">
    <source>
        <dbReference type="SAM" id="MobiDB-lite"/>
    </source>
</evidence>
<evidence type="ECO:0000313" key="3">
    <source>
        <dbReference type="RefSeq" id="XP_022835416.1"/>
    </source>
</evidence>
<gene>
    <name evidence="3" type="primary">LOC111362886</name>
</gene>
<sequence length="380" mass="43416">PQSLRPLYKSQLWAHKQQMKNSAIPVHKEGPLTPPGYPLPPTDYQLSAAAADRVTPQTRGYEVFGTLDRNPLTSTSVSLGPQDHTGIVFGGIGTKTTTQVPSARHVYYKMMEEQSEGYLVIFLQQILRITSLKDEKLVKNVLEEVELHVGTWFEHEWFGDPLTNVITDISRFVSEGEIDIVRSYSSMMYHMLQVRKTAVSVDVNSIIDYADLLYNEDEGGELFEAVTEYETYPKGSKNAKEVCVCILDSFIRPYRRLSRSERRQTLVDSINYALKIRFPLRTKILGELLNIELQTTTKKPKLQYIKKLHKHDEDVSTNEIEAVKEKLQNMIVKAQADEDYDKMEALKSYAYILNEENDQRMASKNSDSDSDLSLPSDNYS</sequence>
<name>A0A9J7EV15_SPOLT</name>
<dbReference type="OrthoDB" id="6930132at2759"/>
<evidence type="ECO:0000313" key="2">
    <source>
        <dbReference type="Proteomes" id="UP000301870"/>
    </source>
</evidence>
<protein>
    <submittedName>
        <fullName evidence="3">Uncharacterized protein LOC111362886</fullName>
    </submittedName>
</protein>
<keyword evidence="2" id="KW-1185">Reference proteome</keyword>
<organism evidence="2 3">
    <name type="scientific">Spodoptera litura</name>
    <name type="common">Asian cotton leafworm</name>
    <dbReference type="NCBI Taxonomy" id="69820"/>
    <lineage>
        <taxon>Eukaryota</taxon>
        <taxon>Metazoa</taxon>
        <taxon>Ecdysozoa</taxon>
        <taxon>Arthropoda</taxon>
        <taxon>Hexapoda</taxon>
        <taxon>Insecta</taxon>
        <taxon>Pterygota</taxon>
        <taxon>Neoptera</taxon>
        <taxon>Endopterygota</taxon>
        <taxon>Lepidoptera</taxon>
        <taxon>Glossata</taxon>
        <taxon>Ditrysia</taxon>
        <taxon>Noctuoidea</taxon>
        <taxon>Noctuidae</taxon>
        <taxon>Amphipyrinae</taxon>
        <taxon>Spodoptera</taxon>
    </lineage>
</organism>